<name>A0A1T4Q7M8_9BACT</name>
<keyword evidence="2" id="KW-1185">Reference proteome</keyword>
<accession>A0A1T4Q7M8</accession>
<dbReference type="STRING" id="634771.SAMN04488128_102212"/>
<gene>
    <name evidence="1" type="ORF">SAMN04488128_102212</name>
</gene>
<evidence type="ECO:0000313" key="1">
    <source>
        <dbReference type="EMBL" id="SJZ99739.1"/>
    </source>
</evidence>
<dbReference type="EMBL" id="FUWZ01000002">
    <property type="protein sequence ID" value="SJZ99739.1"/>
    <property type="molecule type" value="Genomic_DNA"/>
</dbReference>
<protein>
    <recommendedName>
        <fullName evidence="3">Outer membrane protein beta-barrel domain-containing protein</fullName>
    </recommendedName>
</protein>
<proteinExistence type="predicted"/>
<evidence type="ECO:0008006" key="3">
    <source>
        <dbReference type="Google" id="ProtNLM"/>
    </source>
</evidence>
<evidence type="ECO:0000313" key="2">
    <source>
        <dbReference type="Proteomes" id="UP000190367"/>
    </source>
</evidence>
<dbReference type="Proteomes" id="UP000190367">
    <property type="component" value="Unassembled WGS sequence"/>
</dbReference>
<sequence>MVIFAGNMLSPLKHNTPGMKRLLIGICFLMTAQLANAQYYKTDTSAPRGFDRSRLILGGSLGMVFGDYTNVDISPLVGYRFNDYIAAGINVNAQYGQYKTYDGYGNTAQRDKYTIFGGGIWGRVYPIPMVFVHIQPEYNYITQKSTIYYTDPKRNFSTSYSVPSLLVGAGYTQSVGGRVGIGISIMYDVIQDNRSPYRNNLVYRVGAGLGF</sequence>
<dbReference type="AlphaFoldDB" id="A0A1T4Q7M8"/>
<reference evidence="2" key="1">
    <citation type="submission" date="2017-02" db="EMBL/GenBank/DDBJ databases">
        <authorList>
            <person name="Varghese N."/>
            <person name="Submissions S."/>
        </authorList>
    </citation>
    <scope>NUCLEOTIDE SEQUENCE [LARGE SCALE GENOMIC DNA]</scope>
    <source>
        <strain evidence="2">DSM 22224</strain>
    </source>
</reference>
<organism evidence="1 2">
    <name type="scientific">Chitinophaga eiseniae</name>
    <dbReference type="NCBI Taxonomy" id="634771"/>
    <lineage>
        <taxon>Bacteria</taxon>
        <taxon>Pseudomonadati</taxon>
        <taxon>Bacteroidota</taxon>
        <taxon>Chitinophagia</taxon>
        <taxon>Chitinophagales</taxon>
        <taxon>Chitinophagaceae</taxon>
        <taxon>Chitinophaga</taxon>
    </lineage>
</organism>